<name>A0A061GQT4_THECC</name>
<dbReference type="Gramene" id="EOY31527">
    <property type="protein sequence ID" value="EOY31527"/>
    <property type="gene ID" value="TCM_038448"/>
</dbReference>
<dbReference type="AlphaFoldDB" id="A0A061GQT4"/>
<keyword evidence="2" id="KW-1185">Reference proteome</keyword>
<evidence type="ECO:0000313" key="1">
    <source>
        <dbReference type="EMBL" id="EOY31527.1"/>
    </source>
</evidence>
<accession>A0A061GQT4</accession>
<proteinExistence type="predicted"/>
<dbReference type="HOGENOM" id="CLU_1780807_0_0_1"/>
<sequence>MWMGWGAWGFGSPLGLWSNNCYIYCFLVGTPLFGAWDQSGRTGLFGLLALRRFNLEGSTKVVWGYGLESIRIMSNVYGDAWKNQRERWGGREVPEEKVRQLLTQDKYESGISDQTVLIKASSLICKRKPENKETILRKQEQWENDW</sequence>
<gene>
    <name evidence="1" type="ORF">TCM_038448</name>
</gene>
<protein>
    <submittedName>
        <fullName evidence="1">Uncharacterized protein</fullName>
    </submittedName>
</protein>
<organism evidence="1 2">
    <name type="scientific">Theobroma cacao</name>
    <name type="common">Cacao</name>
    <name type="synonym">Cocoa</name>
    <dbReference type="NCBI Taxonomy" id="3641"/>
    <lineage>
        <taxon>Eukaryota</taxon>
        <taxon>Viridiplantae</taxon>
        <taxon>Streptophyta</taxon>
        <taxon>Embryophyta</taxon>
        <taxon>Tracheophyta</taxon>
        <taxon>Spermatophyta</taxon>
        <taxon>Magnoliopsida</taxon>
        <taxon>eudicotyledons</taxon>
        <taxon>Gunneridae</taxon>
        <taxon>Pentapetalae</taxon>
        <taxon>rosids</taxon>
        <taxon>malvids</taxon>
        <taxon>Malvales</taxon>
        <taxon>Malvaceae</taxon>
        <taxon>Byttnerioideae</taxon>
        <taxon>Theobroma</taxon>
    </lineage>
</organism>
<reference evidence="1 2" key="1">
    <citation type="journal article" date="2013" name="Genome Biol.">
        <title>The genome sequence of the most widely cultivated cacao type and its use to identify candidate genes regulating pod color.</title>
        <authorList>
            <person name="Motamayor J.C."/>
            <person name="Mockaitis K."/>
            <person name="Schmutz J."/>
            <person name="Haiminen N."/>
            <person name="Iii D.L."/>
            <person name="Cornejo O."/>
            <person name="Findley S.D."/>
            <person name="Zheng P."/>
            <person name="Utro F."/>
            <person name="Royaert S."/>
            <person name="Saski C."/>
            <person name="Jenkins J."/>
            <person name="Podicheti R."/>
            <person name="Zhao M."/>
            <person name="Scheffler B.E."/>
            <person name="Stack J.C."/>
            <person name="Feltus F.A."/>
            <person name="Mustiga G.M."/>
            <person name="Amores F."/>
            <person name="Phillips W."/>
            <person name="Marelli J.P."/>
            <person name="May G.D."/>
            <person name="Shapiro H."/>
            <person name="Ma J."/>
            <person name="Bustamante C.D."/>
            <person name="Schnell R.J."/>
            <person name="Main D."/>
            <person name="Gilbert D."/>
            <person name="Parida L."/>
            <person name="Kuhn D.N."/>
        </authorList>
    </citation>
    <scope>NUCLEOTIDE SEQUENCE [LARGE SCALE GENOMIC DNA]</scope>
    <source>
        <strain evidence="2">cv. Matina 1-6</strain>
    </source>
</reference>
<dbReference type="InParanoid" id="A0A061GQT4"/>
<dbReference type="EMBL" id="CM001887">
    <property type="protein sequence ID" value="EOY31527.1"/>
    <property type="molecule type" value="Genomic_DNA"/>
</dbReference>
<evidence type="ECO:0000313" key="2">
    <source>
        <dbReference type="Proteomes" id="UP000026915"/>
    </source>
</evidence>
<dbReference type="Proteomes" id="UP000026915">
    <property type="component" value="Chromosome 9"/>
</dbReference>